<reference evidence="2" key="1">
    <citation type="submission" date="2020-04" db="EMBL/GenBank/DDBJ databases">
        <authorList>
            <person name="Zhang T."/>
        </authorList>
    </citation>
    <scope>NUCLEOTIDE SEQUENCE</scope>
    <source>
        <strain evidence="2">HKST-UBA02</strain>
    </source>
</reference>
<evidence type="ECO:0000313" key="2">
    <source>
        <dbReference type="EMBL" id="MCA9756679.1"/>
    </source>
</evidence>
<dbReference type="EMBL" id="JAGQHS010000062">
    <property type="protein sequence ID" value="MCA9756679.1"/>
    <property type="molecule type" value="Genomic_DNA"/>
</dbReference>
<sequence length="580" mass="62213">MKLHPLLLLLLSAIVLSSEARAQEILLDGLEGEGNDAPDIAHVADGLGGYFVAGVFAVPDGLETRVVHVDAQGGLTWGPDGALMPGTIPNPLPSNVYGNVDIDLAPDGTGGVLVFTAYTYSTGSGSPQNDLSGYIRARVPADGSAYEVARFERDRSSDPAIFSGDIECAPVPGGGSTWVVFTYALSSAPTEKRLYAERVTWNGLYLEAALPSDHMTSLYDFDVAADGTAVLIAYSGSYSDPIAGAWVQRVDESGFTWGSRGVLLRSGITSSNVDAVVESGNLYTVWTEGSETWAQKLTSTGVLQWGFGFGLGLLPTGGEWDMTACSDGQGGLVVVQGREAIYGQRVDPAGNTLWGAGGVTIEERITLPSSQWTELEIASSPTGETAVLFTDRVQWNQDPFPIIPLIRAVRVDPATGLLSSAFPAWGYEGSVNGIPTVLHETWRPRFVWNGDAMEMVAVRTPAYFDDQYAERKTWDTTVSTVAPASRDTRLAFAIPYPNPANSRTTLRFELASCGRVDLDIHDVTGRRVRTLLRGEPLDAGVHTRIWDGTDDAGRPVSAAAYYARLRLGGDVRSQRILLVR</sequence>
<accession>A0A956SEU0</accession>
<dbReference type="Proteomes" id="UP000739538">
    <property type="component" value="Unassembled WGS sequence"/>
</dbReference>
<protein>
    <recommendedName>
        <fullName evidence="4">FlgD Ig-like domain-containing protein</fullName>
    </recommendedName>
</protein>
<comment type="caution">
    <text evidence="2">The sequence shown here is derived from an EMBL/GenBank/DDBJ whole genome shotgun (WGS) entry which is preliminary data.</text>
</comment>
<dbReference type="AlphaFoldDB" id="A0A956SEU0"/>
<gene>
    <name evidence="2" type="ORF">KDA27_12820</name>
</gene>
<dbReference type="Gene3D" id="2.60.40.4070">
    <property type="match status" value="1"/>
</dbReference>
<keyword evidence="1" id="KW-0732">Signal</keyword>
<proteinExistence type="predicted"/>
<evidence type="ECO:0008006" key="4">
    <source>
        <dbReference type="Google" id="ProtNLM"/>
    </source>
</evidence>
<organism evidence="2 3">
    <name type="scientific">Eiseniibacteriota bacterium</name>
    <dbReference type="NCBI Taxonomy" id="2212470"/>
    <lineage>
        <taxon>Bacteria</taxon>
        <taxon>Candidatus Eiseniibacteriota</taxon>
    </lineage>
</organism>
<name>A0A956SEU0_UNCEI</name>
<evidence type="ECO:0000313" key="3">
    <source>
        <dbReference type="Proteomes" id="UP000739538"/>
    </source>
</evidence>
<evidence type="ECO:0000256" key="1">
    <source>
        <dbReference type="SAM" id="SignalP"/>
    </source>
</evidence>
<feature type="signal peptide" evidence="1">
    <location>
        <begin position="1"/>
        <end position="22"/>
    </location>
</feature>
<feature type="chain" id="PRO_5037740682" description="FlgD Ig-like domain-containing protein" evidence="1">
    <location>
        <begin position="23"/>
        <end position="580"/>
    </location>
</feature>
<reference evidence="2" key="2">
    <citation type="journal article" date="2021" name="Microbiome">
        <title>Successional dynamics and alternative stable states in a saline activated sludge microbial community over 9 years.</title>
        <authorList>
            <person name="Wang Y."/>
            <person name="Ye J."/>
            <person name="Ju F."/>
            <person name="Liu L."/>
            <person name="Boyd J.A."/>
            <person name="Deng Y."/>
            <person name="Parks D.H."/>
            <person name="Jiang X."/>
            <person name="Yin X."/>
            <person name="Woodcroft B.J."/>
            <person name="Tyson G.W."/>
            <person name="Hugenholtz P."/>
            <person name="Polz M.F."/>
            <person name="Zhang T."/>
        </authorList>
    </citation>
    <scope>NUCLEOTIDE SEQUENCE</scope>
    <source>
        <strain evidence="2">HKST-UBA02</strain>
    </source>
</reference>